<reference evidence="2 3" key="1">
    <citation type="submission" date="2019-04" db="EMBL/GenBank/DDBJ databases">
        <title>Friends and foes A comparative genomics studyof 23 Aspergillus species from section Flavi.</title>
        <authorList>
            <consortium name="DOE Joint Genome Institute"/>
            <person name="Kjaerbolling I."/>
            <person name="Vesth T."/>
            <person name="Frisvad J.C."/>
            <person name="Nybo J.L."/>
            <person name="Theobald S."/>
            <person name="Kildgaard S."/>
            <person name="Isbrandt T."/>
            <person name="Kuo A."/>
            <person name="Sato A."/>
            <person name="Lyhne E.K."/>
            <person name="Kogle M.E."/>
            <person name="Wiebenga A."/>
            <person name="Kun R.S."/>
            <person name="Lubbers R.J."/>
            <person name="Makela M.R."/>
            <person name="Barry K."/>
            <person name="Chovatia M."/>
            <person name="Clum A."/>
            <person name="Daum C."/>
            <person name="Haridas S."/>
            <person name="He G."/>
            <person name="LaButti K."/>
            <person name="Lipzen A."/>
            <person name="Mondo S."/>
            <person name="Riley R."/>
            <person name="Salamov A."/>
            <person name="Simmons B.A."/>
            <person name="Magnuson J.K."/>
            <person name="Henrissat B."/>
            <person name="Mortensen U.H."/>
            <person name="Larsen T.O."/>
            <person name="Devries R.P."/>
            <person name="Grigoriev I.V."/>
            <person name="Machida M."/>
            <person name="Baker S.E."/>
            <person name="Andersen M.R."/>
        </authorList>
    </citation>
    <scope>NUCLEOTIDE SEQUENCE [LARGE SCALE GENOMIC DNA]</scope>
    <source>
        <strain evidence="2 3">CBS 763.97</strain>
    </source>
</reference>
<dbReference type="EMBL" id="ML737703">
    <property type="protein sequence ID" value="KAE8362475.1"/>
    <property type="molecule type" value="Genomic_DNA"/>
</dbReference>
<evidence type="ECO:0000313" key="3">
    <source>
        <dbReference type="Proteomes" id="UP000326268"/>
    </source>
</evidence>
<evidence type="ECO:0000313" key="2">
    <source>
        <dbReference type="EMBL" id="KAE8362475.1"/>
    </source>
</evidence>
<dbReference type="Proteomes" id="UP000326268">
    <property type="component" value="Unassembled WGS sequence"/>
</dbReference>
<sequence length="57" mass="6501">MFQLGSEQADCRAAVKGIKSPPPLRGRLAKNVHYSSCYWGTLAPSFLFLRTLYLKRR</sequence>
<feature type="transmembrane region" description="Helical" evidence="1">
    <location>
        <begin position="32"/>
        <end position="53"/>
    </location>
</feature>
<organism evidence="2 3">
    <name type="scientific">Aspergillus caelatus</name>
    <dbReference type="NCBI Taxonomy" id="61420"/>
    <lineage>
        <taxon>Eukaryota</taxon>
        <taxon>Fungi</taxon>
        <taxon>Dikarya</taxon>
        <taxon>Ascomycota</taxon>
        <taxon>Pezizomycotina</taxon>
        <taxon>Eurotiomycetes</taxon>
        <taxon>Eurotiomycetidae</taxon>
        <taxon>Eurotiales</taxon>
        <taxon>Aspergillaceae</taxon>
        <taxon>Aspergillus</taxon>
        <taxon>Aspergillus subgen. Circumdati</taxon>
    </lineage>
</organism>
<keyword evidence="3" id="KW-1185">Reference proteome</keyword>
<protein>
    <submittedName>
        <fullName evidence="2">Uncharacterized protein</fullName>
    </submittedName>
</protein>
<proteinExistence type="predicted"/>
<name>A0A5N6ZYI4_9EURO</name>
<keyword evidence="1" id="KW-0812">Transmembrane</keyword>
<keyword evidence="1" id="KW-0472">Membrane</keyword>
<gene>
    <name evidence="2" type="ORF">BDV27DRAFT_131496</name>
</gene>
<evidence type="ECO:0000256" key="1">
    <source>
        <dbReference type="SAM" id="Phobius"/>
    </source>
</evidence>
<dbReference type="AlphaFoldDB" id="A0A5N6ZYI4"/>
<keyword evidence="1" id="KW-1133">Transmembrane helix</keyword>
<dbReference type="RefSeq" id="XP_031925556.1">
    <property type="nucleotide sequence ID" value="XM_032067638.1"/>
</dbReference>
<accession>A0A5N6ZYI4</accession>
<dbReference type="GeneID" id="43652084"/>